<dbReference type="RefSeq" id="WP_317016778.1">
    <property type="nucleotide sequence ID" value="NZ_CP136511.1"/>
</dbReference>
<reference evidence="1 2" key="1">
    <citation type="submission" date="2023-10" db="EMBL/GenBank/DDBJ databases">
        <title>Surface-active antibiotics is a multifunctional adaptation for post-fire microbes.</title>
        <authorList>
            <person name="Liu M.D."/>
            <person name="Du Y."/>
            <person name="Koupaei S.K."/>
            <person name="Kim N.R."/>
            <person name="Zhang W."/>
            <person name="Traxler M.F."/>
        </authorList>
    </citation>
    <scope>NUCLEOTIDE SEQUENCE [LARGE SCALE GENOMIC DNA]</scope>
    <source>
        <strain evidence="1 2">F3</strain>
    </source>
</reference>
<keyword evidence="2" id="KW-1185">Reference proteome</keyword>
<dbReference type="Proteomes" id="UP001302652">
    <property type="component" value="Chromosome 3"/>
</dbReference>
<protein>
    <submittedName>
        <fullName evidence="1">Uncharacterized protein</fullName>
    </submittedName>
</protein>
<sequence>MARYALLGVRANLPKFASGNRLQMDNPTDPAQQAAVIYHSTRTSCSITNCMGSTI</sequence>
<name>A0ABZ0EC27_9BURK</name>
<evidence type="ECO:0000313" key="2">
    <source>
        <dbReference type="Proteomes" id="UP001302652"/>
    </source>
</evidence>
<evidence type="ECO:0000313" key="1">
    <source>
        <dbReference type="EMBL" id="WOD14773.1"/>
    </source>
</evidence>
<gene>
    <name evidence="1" type="ORF">RW095_05470</name>
</gene>
<accession>A0ABZ0EC27</accession>
<proteinExistence type="predicted"/>
<dbReference type="EMBL" id="CP136511">
    <property type="protein sequence ID" value="WOD14773.1"/>
    <property type="molecule type" value="Genomic_DNA"/>
</dbReference>
<organism evidence="1 2">
    <name type="scientific">Paraburkholderia kirstenboschensis</name>
    <dbReference type="NCBI Taxonomy" id="1245436"/>
    <lineage>
        <taxon>Bacteria</taxon>
        <taxon>Pseudomonadati</taxon>
        <taxon>Pseudomonadota</taxon>
        <taxon>Betaproteobacteria</taxon>
        <taxon>Burkholderiales</taxon>
        <taxon>Burkholderiaceae</taxon>
        <taxon>Paraburkholderia</taxon>
    </lineage>
</organism>